<dbReference type="RefSeq" id="WP_343048434.1">
    <property type="nucleotide sequence ID" value="NZ_JACCFW010000001.1"/>
</dbReference>
<comment type="caution">
    <text evidence="1">The sequence shown here is derived from an EMBL/GenBank/DDBJ whole genome shotgun (WGS) entry which is preliminary data.</text>
</comment>
<dbReference type="Proteomes" id="UP000571817">
    <property type="component" value="Unassembled WGS sequence"/>
</dbReference>
<gene>
    <name evidence="1" type="ORF">HNR15_001107</name>
</gene>
<dbReference type="PANTHER" id="PTHR43393:SF3">
    <property type="entry name" value="LYSINE DECARBOXYLASE-LIKE PROTEIN"/>
    <property type="match status" value="1"/>
</dbReference>
<protein>
    <submittedName>
        <fullName evidence="1">Putative Rossmann-fold nucleotide-binding protein</fullName>
    </submittedName>
</protein>
<name>A0A853DGG6_9MICO</name>
<accession>A0A853DGG6</accession>
<dbReference type="PANTHER" id="PTHR43393">
    <property type="entry name" value="CYTOKININ RIBOSIDE 5'-MONOPHOSPHATE PHOSPHORIBOHYDROLASE"/>
    <property type="match status" value="1"/>
</dbReference>
<dbReference type="EMBL" id="JACCFW010000001">
    <property type="protein sequence ID" value="NYJ74144.1"/>
    <property type="molecule type" value="Genomic_DNA"/>
</dbReference>
<keyword evidence="2" id="KW-1185">Reference proteome</keyword>
<dbReference type="Gene3D" id="3.40.50.450">
    <property type="match status" value="1"/>
</dbReference>
<evidence type="ECO:0000313" key="1">
    <source>
        <dbReference type="EMBL" id="NYJ74144.1"/>
    </source>
</evidence>
<organism evidence="1 2">
    <name type="scientific">Allobranchiibius huperziae</name>
    <dbReference type="NCBI Taxonomy" id="1874116"/>
    <lineage>
        <taxon>Bacteria</taxon>
        <taxon>Bacillati</taxon>
        <taxon>Actinomycetota</taxon>
        <taxon>Actinomycetes</taxon>
        <taxon>Micrococcales</taxon>
        <taxon>Dermacoccaceae</taxon>
        <taxon>Allobranchiibius</taxon>
    </lineage>
</organism>
<dbReference type="GO" id="GO:0005829">
    <property type="term" value="C:cytosol"/>
    <property type="evidence" value="ECO:0007669"/>
    <property type="project" value="TreeGrafter"/>
</dbReference>
<reference evidence="1 2" key="1">
    <citation type="submission" date="2020-07" db="EMBL/GenBank/DDBJ databases">
        <title>Sequencing the genomes of 1000 actinobacteria strains.</title>
        <authorList>
            <person name="Klenk H.-P."/>
        </authorList>
    </citation>
    <scope>NUCLEOTIDE SEQUENCE [LARGE SCALE GENOMIC DNA]</scope>
    <source>
        <strain evidence="1 2">DSM 29531</strain>
    </source>
</reference>
<dbReference type="Pfam" id="PF18306">
    <property type="entry name" value="LDcluster4"/>
    <property type="match status" value="1"/>
</dbReference>
<sequence>MATGEITSSRALRSRIARGDSLKGLRLQDVDLREAMSDLLAMSDLTGLVVLGGVVPDALVVHLRAAGALVFPPDPSLPVNPYRSRLYEPRELYAGLTAHGYAGTPDRRAYDWLLDAATAHDAYAMVIRAVHDNSIDDALDERLERRHVVGVMGGHDELRTSPAYADAAGLGRTLAQSGCLVLTGGGPGAMEAASLGGCVTDEAALRSALQELASVPSYRPDIGRWASTALAVRERHTDAVHRARVIAVPTWYYGHEPPHVFCAGIAKFFSNALREDTLLARCDAGIVVLPGAAGTVQEIFQAATRMYYATPSDATDPLPPLVLVGERQWTRDVPVWELLKTLAADRPMSAAVHLVDSTQDAAELILRRSGRR</sequence>
<evidence type="ECO:0000313" key="2">
    <source>
        <dbReference type="Proteomes" id="UP000571817"/>
    </source>
</evidence>
<dbReference type="SUPFAM" id="SSF102405">
    <property type="entry name" value="MCP/YpsA-like"/>
    <property type="match status" value="1"/>
</dbReference>
<proteinExistence type="predicted"/>
<dbReference type="InterPro" id="IPR041164">
    <property type="entry name" value="LDcluster4"/>
</dbReference>
<dbReference type="AlphaFoldDB" id="A0A853DGG6"/>
<dbReference type="InterPro" id="IPR052341">
    <property type="entry name" value="LOG_family_nucleotidases"/>
</dbReference>